<evidence type="ECO:0000256" key="2">
    <source>
        <dbReference type="PROSITE-ProRule" id="PRU00235"/>
    </source>
</evidence>
<dbReference type="STRING" id="1182542.W9XUL1"/>
<feature type="compositionally biased region" description="Polar residues" evidence="3">
    <location>
        <begin position="1"/>
        <end position="11"/>
    </location>
</feature>
<proteinExistence type="predicted"/>
<dbReference type="AlphaFoldDB" id="W9XUL1"/>
<keyword evidence="1" id="KW-0677">Repeat</keyword>
<evidence type="ECO:0000256" key="3">
    <source>
        <dbReference type="SAM" id="MobiDB-lite"/>
    </source>
</evidence>
<feature type="repeat" description="RCC1" evidence="2">
    <location>
        <begin position="291"/>
        <end position="360"/>
    </location>
</feature>
<feature type="region of interest" description="Disordered" evidence="3">
    <location>
        <begin position="1"/>
        <end position="48"/>
    </location>
</feature>
<dbReference type="PANTHER" id="PTHR22870:SF466">
    <property type="entry name" value="ANKYRIN REPEAT-CONTAINING PROTEIN"/>
    <property type="match status" value="1"/>
</dbReference>
<dbReference type="PANTHER" id="PTHR22870">
    <property type="entry name" value="REGULATOR OF CHROMOSOME CONDENSATION"/>
    <property type="match status" value="1"/>
</dbReference>
<name>W9XUL1_9EURO</name>
<dbReference type="InterPro" id="IPR051210">
    <property type="entry name" value="Ub_ligase/GEF_domain"/>
</dbReference>
<gene>
    <name evidence="4" type="ORF">A1O3_07318</name>
</gene>
<dbReference type="Pfam" id="PF13540">
    <property type="entry name" value="RCC1_2"/>
    <property type="match status" value="2"/>
</dbReference>
<dbReference type="eggNOG" id="KOG1426">
    <property type="taxonomic scope" value="Eukaryota"/>
</dbReference>
<dbReference type="Proteomes" id="UP000019478">
    <property type="component" value="Unassembled WGS sequence"/>
</dbReference>
<evidence type="ECO:0000313" key="5">
    <source>
        <dbReference type="Proteomes" id="UP000019478"/>
    </source>
</evidence>
<organism evidence="4 5">
    <name type="scientific">Capronia epimyces CBS 606.96</name>
    <dbReference type="NCBI Taxonomy" id="1182542"/>
    <lineage>
        <taxon>Eukaryota</taxon>
        <taxon>Fungi</taxon>
        <taxon>Dikarya</taxon>
        <taxon>Ascomycota</taxon>
        <taxon>Pezizomycotina</taxon>
        <taxon>Eurotiomycetes</taxon>
        <taxon>Chaetothyriomycetidae</taxon>
        <taxon>Chaetothyriales</taxon>
        <taxon>Herpotrichiellaceae</taxon>
        <taxon>Capronia</taxon>
    </lineage>
</organism>
<dbReference type="RefSeq" id="XP_007735618.1">
    <property type="nucleotide sequence ID" value="XM_007737428.1"/>
</dbReference>
<dbReference type="HOGENOM" id="CLU_005210_0_0_1"/>
<comment type="caution">
    <text evidence="4">The sequence shown here is derived from an EMBL/GenBank/DDBJ whole genome shotgun (WGS) entry which is preliminary data.</text>
</comment>
<feature type="region of interest" description="Disordered" evidence="3">
    <location>
        <begin position="69"/>
        <end position="96"/>
    </location>
</feature>
<evidence type="ECO:0000313" key="4">
    <source>
        <dbReference type="EMBL" id="EXJ81030.1"/>
    </source>
</evidence>
<dbReference type="GeneID" id="19171418"/>
<feature type="repeat" description="RCC1" evidence="2">
    <location>
        <begin position="31"/>
        <end position="120"/>
    </location>
</feature>
<evidence type="ECO:0000256" key="1">
    <source>
        <dbReference type="ARBA" id="ARBA00022737"/>
    </source>
</evidence>
<dbReference type="OrthoDB" id="5370059at2759"/>
<keyword evidence="5" id="KW-1185">Reference proteome</keyword>
<dbReference type="InterPro" id="IPR009091">
    <property type="entry name" value="RCC1/BLIP-II"/>
</dbReference>
<dbReference type="PROSITE" id="PS50012">
    <property type="entry name" value="RCC1_3"/>
    <property type="match status" value="3"/>
</dbReference>
<reference evidence="4 5" key="1">
    <citation type="submission" date="2013-03" db="EMBL/GenBank/DDBJ databases">
        <title>The Genome Sequence of Capronia epimyces CBS 606.96.</title>
        <authorList>
            <consortium name="The Broad Institute Genomics Platform"/>
            <person name="Cuomo C."/>
            <person name="de Hoog S."/>
            <person name="Gorbushina A."/>
            <person name="Walker B."/>
            <person name="Young S.K."/>
            <person name="Zeng Q."/>
            <person name="Gargeya S."/>
            <person name="Fitzgerald M."/>
            <person name="Haas B."/>
            <person name="Abouelleil A."/>
            <person name="Allen A.W."/>
            <person name="Alvarado L."/>
            <person name="Arachchi H.M."/>
            <person name="Berlin A.M."/>
            <person name="Chapman S.B."/>
            <person name="Gainer-Dewar J."/>
            <person name="Goldberg J."/>
            <person name="Griggs A."/>
            <person name="Gujja S."/>
            <person name="Hansen M."/>
            <person name="Howarth C."/>
            <person name="Imamovic A."/>
            <person name="Ireland A."/>
            <person name="Larimer J."/>
            <person name="McCowan C."/>
            <person name="Murphy C."/>
            <person name="Pearson M."/>
            <person name="Poon T.W."/>
            <person name="Priest M."/>
            <person name="Roberts A."/>
            <person name="Saif S."/>
            <person name="Shea T."/>
            <person name="Sisk P."/>
            <person name="Sykes S."/>
            <person name="Wortman J."/>
            <person name="Nusbaum C."/>
            <person name="Birren B."/>
        </authorList>
    </citation>
    <scope>NUCLEOTIDE SEQUENCE [LARGE SCALE GENOMIC DNA]</scope>
    <source>
        <strain evidence="4 5">CBS 606.96</strain>
    </source>
</reference>
<sequence>MSMSMSASTKQAEAEAEAGRKRGGSAPGPVPAVYALGSNGSGQLGIGHTEDTAWLQECRFQSRCRAGGVEGVKDGEDKEDDDDDDDGDRAREAPLTMAPEYVDVKKIVAGGNHTLLLTKDGQVFSAGKFGCEASEESTTVFVQRHFDFRTNDSHVRAHFFTPSKPEGSPLSDPNHLQALTTSGSVQTLSGRITDIAATWDASFVVVDHKVVFVCGTGSKGELGLGEGVERAETITKVFDVAGFEFDHDTTDGSSRSGDGNGNGNDKHAGVRIRIRAIAACMAHVVVLLSNGHVFGWGNCRKGQLGERVKNRKVLWTPTRIDHDLDAAIKVSRDSAGSGWPAWTPERVVVGREYTVFLKTGETPVVWGDTRFIDGESELLKRPLEDGDRVVSAWGSIHVYSPRRGSVHSAGRNHRGQLAPSGLPAIQDLAAGSEHCIALTTDNQVIAWGWGEHGNCGGELDEKGNVAGRWNVIETPRLADESLSLTVKGVSAGCATSFVVCGIKGR</sequence>
<dbReference type="InterPro" id="IPR000408">
    <property type="entry name" value="Reg_chr_condens"/>
</dbReference>
<protein>
    <submittedName>
        <fullName evidence="4">Uncharacterized protein</fullName>
    </submittedName>
</protein>
<dbReference type="EMBL" id="AMGY01000006">
    <property type="protein sequence ID" value="EXJ81030.1"/>
    <property type="molecule type" value="Genomic_DNA"/>
</dbReference>
<accession>W9XUL1</accession>
<feature type="repeat" description="RCC1" evidence="2">
    <location>
        <begin position="404"/>
        <end position="441"/>
    </location>
</feature>
<feature type="compositionally biased region" description="Acidic residues" evidence="3">
    <location>
        <begin position="77"/>
        <end position="87"/>
    </location>
</feature>
<dbReference type="Gene3D" id="2.130.10.30">
    <property type="entry name" value="Regulator of chromosome condensation 1/beta-lactamase-inhibitor protein II"/>
    <property type="match status" value="2"/>
</dbReference>
<dbReference type="SUPFAM" id="SSF50985">
    <property type="entry name" value="RCC1/BLIP-II"/>
    <property type="match status" value="1"/>
</dbReference>